<gene>
    <name evidence="2" type="ORF">K469DRAFT_719917</name>
</gene>
<feature type="region of interest" description="Disordered" evidence="1">
    <location>
        <begin position="1"/>
        <end position="34"/>
    </location>
</feature>
<dbReference type="PANTHER" id="PTHR43591">
    <property type="entry name" value="METHYLTRANSFERASE"/>
    <property type="match status" value="1"/>
</dbReference>
<reference evidence="2" key="1">
    <citation type="journal article" date="2020" name="Stud. Mycol.">
        <title>101 Dothideomycetes genomes: a test case for predicting lifestyles and emergence of pathogens.</title>
        <authorList>
            <person name="Haridas S."/>
            <person name="Albert R."/>
            <person name="Binder M."/>
            <person name="Bloem J."/>
            <person name="Labutti K."/>
            <person name="Salamov A."/>
            <person name="Andreopoulos B."/>
            <person name="Baker S."/>
            <person name="Barry K."/>
            <person name="Bills G."/>
            <person name="Bluhm B."/>
            <person name="Cannon C."/>
            <person name="Castanera R."/>
            <person name="Culley D."/>
            <person name="Daum C."/>
            <person name="Ezra D."/>
            <person name="Gonzalez J."/>
            <person name="Henrissat B."/>
            <person name="Kuo A."/>
            <person name="Liang C."/>
            <person name="Lipzen A."/>
            <person name="Lutzoni F."/>
            <person name="Magnuson J."/>
            <person name="Mondo S."/>
            <person name="Nolan M."/>
            <person name="Ohm R."/>
            <person name="Pangilinan J."/>
            <person name="Park H.-J."/>
            <person name="Ramirez L."/>
            <person name="Alfaro M."/>
            <person name="Sun H."/>
            <person name="Tritt A."/>
            <person name="Yoshinaga Y."/>
            <person name="Zwiers L.-H."/>
            <person name="Turgeon B."/>
            <person name="Goodwin S."/>
            <person name="Spatafora J."/>
            <person name="Crous P."/>
            <person name="Grigoriev I."/>
        </authorList>
    </citation>
    <scope>NUCLEOTIDE SEQUENCE</scope>
    <source>
        <strain evidence="2">CBS 207.26</strain>
    </source>
</reference>
<accession>A0A6A6EHP7</accession>
<dbReference type="SUPFAM" id="SSF53335">
    <property type="entry name" value="S-adenosyl-L-methionine-dependent methyltransferases"/>
    <property type="match status" value="1"/>
</dbReference>
<keyword evidence="2" id="KW-0489">Methyltransferase</keyword>
<dbReference type="Proteomes" id="UP000800200">
    <property type="component" value="Unassembled WGS sequence"/>
</dbReference>
<evidence type="ECO:0000313" key="3">
    <source>
        <dbReference type="Proteomes" id="UP000800200"/>
    </source>
</evidence>
<keyword evidence="2" id="KW-0808">Transferase</keyword>
<dbReference type="GO" id="GO:0008168">
    <property type="term" value="F:methyltransferase activity"/>
    <property type="evidence" value="ECO:0007669"/>
    <property type="project" value="UniProtKB-KW"/>
</dbReference>
<dbReference type="CDD" id="cd02440">
    <property type="entry name" value="AdoMet_MTases"/>
    <property type="match status" value="1"/>
</dbReference>
<feature type="compositionally biased region" description="Polar residues" evidence="1">
    <location>
        <begin position="1"/>
        <end position="10"/>
    </location>
</feature>
<proteinExistence type="predicted"/>
<organism evidence="2 3">
    <name type="scientific">Zopfia rhizophila CBS 207.26</name>
    <dbReference type="NCBI Taxonomy" id="1314779"/>
    <lineage>
        <taxon>Eukaryota</taxon>
        <taxon>Fungi</taxon>
        <taxon>Dikarya</taxon>
        <taxon>Ascomycota</taxon>
        <taxon>Pezizomycotina</taxon>
        <taxon>Dothideomycetes</taxon>
        <taxon>Dothideomycetes incertae sedis</taxon>
        <taxon>Zopfiaceae</taxon>
        <taxon>Zopfia</taxon>
    </lineage>
</organism>
<dbReference type="Gene3D" id="3.40.50.150">
    <property type="entry name" value="Vaccinia Virus protein VP39"/>
    <property type="match status" value="1"/>
</dbReference>
<dbReference type="OrthoDB" id="2013972at2759"/>
<dbReference type="InterPro" id="IPR029063">
    <property type="entry name" value="SAM-dependent_MTases_sf"/>
</dbReference>
<dbReference type="Pfam" id="PF13489">
    <property type="entry name" value="Methyltransf_23"/>
    <property type="match status" value="1"/>
</dbReference>
<evidence type="ECO:0000256" key="1">
    <source>
        <dbReference type="SAM" id="MobiDB-lite"/>
    </source>
</evidence>
<sequence length="337" mass="38143">MCTEPITASSHGAIIEPDTDETDRDSATGGDDIRSELTSLSSSITDYVYKNGRRYNAYRDSKYFLPNDEAECDRSDLIHHIYGMLLGGQLILAPIKEPKRILDIGCGTGIWAMDVADQYPEAEVFGTDISPIQPSWVPPNLQFVIDNAEEEWMYSGKFDLIHFQNMNACIADWPNFLKRCYDNLEPGAYLEAKETDTTSTSDDGTYPTTCALYKLQETIRNAMDRIGMTMHAPANMKQWFADAGFIDVREQIFKLPFNAWPKDPELKQIGRYQLVQYLDALAPYALGTLMDILGWTREDMEVAIAQARKDLKNTKFHGYNTLRVVTGRKPVLESSVE</sequence>
<dbReference type="EMBL" id="ML994617">
    <property type="protein sequence ID" value="KAF2190951.1"/>
    <property type="molecule type" value="Genomic_DNA"/>
</dbReference>
<keyword evidence="3" id="KW-1185">Reference proteome</keyword>
<name>A0A6A6EHP7_9PEZI</name>
<dbReference type="AlphaFoldDB" id="A0A6A6EHP7"/>
<protein>
    <submittedName>
        <fullName evidence="2">S-adenosyl-L-methionine-dependent methyltransferase</fullName>
    </submittedName>
</protein>
<dbReference type="PANTHER" id="PTHR43591:SF24">
    <property type="entry name" value="2-METHOXY-6-POLYPRENYL-1,4-BENZOQUINOL METHYLASE, MITOCHONDRIAL"/>
    <property type="match status" value="1"/>
</dbReference>
<evidence type="ECO:0000313" key="2">
    <source>
        <dbReference type="EMBL" id="KAF2190951.1"/>
    </source>
</evidence>
<dbReference type="GO" id="GO:0032259">
    <property type="term" value="P:methylation"/>
    <property type="evidence" value="ECO:0007669"/>
    <property type="project" value="UniProtKB-KW"/>
</dbReference>